<feature type="compositionally biased region" description="Basic and acidic residues" evidence="1">
    <location>
        <begin position="375"/>
        <end position="384"/>
    </location>
</feature>
<dbReference type="InterPro" id="IPR006357">
    <property type="entry name" value="HAD-SF_hydro_IIA"/>
</dbReference>
<reference evidence="2 3" key="1">
    <citation type="submission" date="2023-01" db="EMBL/GenBank/DDBJ databases">
        <title>Analysis of 21 Apiospora genomes using comparative genomics revels a genus with tremendous synthesis potential of carbohydrate active enzymes and secondary metabolites.</title>
        <authorList>
            <person name="Sorensen T."/>
        </authorList>
    </citation>
    <scope>NUCLEOTIDE SEQUENCE [LARGE SCALE GENOMIC DNA]</scope>
    <source>
        <strain evidence="2 3">CBS 135458</strain>
    </source>
</reference>
<dbReference type="InterPro" id="IPR006353">
    <property type="entry name" value="HAD-SF_hydro_IIA_CECR5"/>
</dbReference>
<accession>A0ABR1TS55</accession>
<evidence type="ECO:0000313" key="3">
    <source>
        <dbReference type="Proteomes" id="UP001480595"/>
    </source>
</evidence>
<dbReference type="PANTHER" id="PTHR19288">
    <property type="entry name" value="4-NITROPHENYLPHOSPHATASE-RELATED"/>
    <property type="match status" value="1"/>
</dbReference>
<organism evidence="2 3">
    <name type="scientific">Apiospora phragmitis</name>
    <dbReference type="NCBI Taxonomy" id="2905665"/>
    <lineage>
        <taxon>Eukaryota</taxon>
        <taxon>Fungi</taxon>
        <taxon>Dikarya</taxon>
        <taxon>Ascomycota</taxon>
        <taxon>Pezizomycotina</taxon>
        <taxon>Sordariomycetes</taxon>
        <taxon>Xylariomycetidae</taxon>
        <taxon>Amphisphaeriales</taxon>
        <taxon>Apiosporaceae</taxon>
        <taxon>Apiospora</taxon>
    </lineage>
</organism>
<dbReference type="NCBIfam" id="TIGR01460">
    <property type="entry name" value="HAD-SF-IIA"/>
    <property type="match status" value="1"/>
</dbReference>
<dbReference type="PANTHER" id="PTHR19288:SF93">
    <property type="entry name" value="FI11325P-RELATED"/>
    <property type="match status" value="1"/>
</dbReference>
<proteinExistence type="predicted"/>
<dbReference type="Pfam" id="PF13242">
    <property type="entry name" value="Hydrolase_like"/>
    <property type="match status" value="1"/>
</dbReference>
<comment type="caution">
    <text evidence="2">The sequence shown here is derived from an EMBL/GenBank/DDBJ whole genome shotgun (WGS) entry which is preliminary data.</text>
</comment>
<feature type="region of interest" description="Disordered" evidence="1">
    <location>
        <begin position="363"/>
        <end position="387"/>
    </location>
</feature>
<evidence type="ECO:0008006" key="4">
    <source>
        <dbReference type="Google" id="ProtNLM"/>
    </source>
</evidence>
<dbReference type="GeneID" id="92094928"/>
<dbReference type="Gene3D" id="3.40.50.1000">
    <property type="entry name" value="HAD superfamily/HAD-like"/>
    <property type="match status" value="2"/>
</dbReference>
<dbReference type="NCBIfam" id="TIGR01456">
    <property type="entry name" value="CECR5"/>
    <property type="match status" value="1"/>
</dbReference>
<dbReference type="InterPro" id="IPR036412">
    <property type="entry name" value="HAD-like_sf"/>
</dbReference>
<dbReference type="InterPro" id="IPR023214">
    <property type="entry name" value="HAD_sf"/>
</dbReference>
<gene>
    <name evidence="2" type="ORF">PG994_010456</name>
</gene>
<protein>
    <recommendedName>
        <fullName evidence="4">HAD-superfamily hydrolase</fullName>
    </recommendedName>
</protein>
<dbReference type="Pfam" id="PF13344">
    <property type="entry name" value="Hydrolase_6"/>
    <property type="match status" value="1"/>
</dbReference>
<dbReference type="Proteomes" id="UP001480595">
    <property type="component" value="Unassembled WGS sequence"/>
</dbReference>
<dbReference type="RefSeq" id="XP_066710975.1">
    <property type="nucleotide sequence ID" value="XM_066861865.1"/>
</dbReference>
<dbReference type="EMBL" id="JAQQWL010000011">
    <property type="protein sequence ID" value="KAK8048726.1"/>
    <property type="molecule type" value="Genomic_DNA"/>
</dbReference>
<evidence type="ECO:0000313" key="2">
    <source>
        <dbReference type="EMBL" id="KAK8048726.1"/>
    </source>
</evidence>
<name>A0ABR1TS55_9PEZI</name>
<evidence type="ECO:0000256" key="1">
    <source>
        <dbReference type="SAM" id="MobiDB-lite"/>
    </source>
</evidence>
<dbReference type="SUPFAM" id="SSF56784">
    <property type="entry name" value="HAD-like"/>
    <property type="match status" value="1"/>
</dbReference>
<sequence length="422" mass="47311">MSRKPAQKSTIAFAFDIDGVLVRGKEPLPGASETIRLLQRARIPFIFLTNGGGLTEKDHAAKTSARLGVDIDPDQFVQSHSPFHGLVPKYKNKRILVIGGEGNQIRHVAEAYGFNDVVTSSDLFVEWNSIHPFPEVTAHHHTAHGRRIPDIRTREIAAILVWSSSRDWCMDLQVMHDLLLGKLQENPPELYLSNPNFDWSTSHEYKRLAQGALRECLASLFRFSTKGEVEFKYTTVGKPTRITFRWGEKTMVEYRDKTWEILNTEGDSRSEEPPPIRTVYMIGDNPDSDIAGAKQYESQIGAVWKSILVETGVYQAGTTPSHKPTHHAKDVAEAVRMALDIEGYSSTGVRVCMKVYHNKEGDDHKEGHVNIGDGDNNRKGHALQDRTNTADSIEAILPRFGKLKLPARCLLVEAEDDPARKP</sequence>
<keyword evidence="3" id="KW-1185">Reference proteome</keyword>